<accession>A0A975Y6J4</accession>
<dbReference type="AlphaFoldDB" id="A0A975Y6J4"/>
<organism evidence="1 2">
    <name type="scientific">Richelia sinica FACHB-800</name>
    <dbReference type="NCBI Taxonomy" id="1357546"/>
    <lineage>
        <taxon>Bacteria</taxon>
        <taxon>Bacillati</taxon>
        <taxon>Cyanobacteriota</taxon>
        <taxon>Cyanophyceae</taxon>
        <taxon>Nostocales</taxon>
        <taxon>Nostocaceae</taxon>
        <taxon>Richelia</taxon>
    </lineage>
</organism>
<sequence length="38" mass="4491">MKVHKTESCGRFNCLALYQGGWCDRILLRLFLVNYQLT</sequence>
<dbReference type="EMBL" id="CP021056">
    <property type="protein sequence ID" value="QXE25348.1"/>
    <property type="molecule type" value="Genomic_DNA"/>
</dbReference>
<protein>
    <submittedName>
        <fullName evidence="1">Uncharacterized protein</fullName>
    </submittedName>
</protein>
<keyword evidence="2" id="KW-1185">Reference proteome</keyword>
<evidence type="ECO:0000313" key="1">
    <source>
        <dbReference type="EMBL" id="QXE25348.1"/>
    </source>
</evidence>
<name>A0A975Y6J4_9NOST</name>
<dbReference type="Proteomes" id="UP000683511">
    <property type="component" value="Chromosome"/>
</dbReference>
<dbReference type="KEGG" id="rsin:B6N60_04062"/>
<reference evidence="1" key="1">
    <citation type="submission" date="2017-04" db="EMBL/GenBank/DDBJ databases">
        <title>Genome deletions in a multicellular cyanobacterial endosymbiont for morphological adaptation in marine diatoms.</title>
        <authorList>
            <person name="Wang Y."/>
            <person name="Gao H."/>
            <person name="Li R."/>
            <person name="Xu X."/>
        </authorList>
    </citation>
    <scope>NUCLEOTIDE SEQUENCE</scope>
    <source>
        <strain evidence="1">FACHB 800</strain>
    </source>
</reference>
<proteinExistence type="predicted"/>
<gene>
    <name evidence="1" type="ORF">B6N60_04062</name>
</gene>
<evidence type="ECO:0000313" key="2">
    <source>
        <dbReference type="Proteomes" id="UP000683511"/>
    </source>
</evidence>